<gene>
    <name evidence="1" type="ORF">ACFPRC_25335</name>
</gene>
<protein>
    <submittedName>
        <fullName evidence="1">Uncharacterized protein</fullName>
    </submittedName>
</protein>
<sequence length="54" mass="5260">MHGTSIRAAGSAGLSALGAARRGAVRRGAVLALRAVAGVGIVGGKALMKRCRCG</sequence>
<dbReference type="RefSeq" id="WP_271417288.1">
    <property type="nucleotide sequence ID" value="NZ_CP116257.1"/>
</dbReference>
<organism evidence="1 2">
    <name type="scientific">Streptomyces lienomycini</name>
    <dbReference type="NCBI Taxonomy" id="284035"/>
    <lineage>
        <taxon>Bacteria</taxon>
        <taxon>Bacillati</taxon>
        <taxon>Actinomycetota</taxon>
        <taxon>Actinomycetes</taxon>
        <taxon>Kitasatosporales</taxon>
        <taxon>Streptomycetaceae</taxon>
        <taxon>Streptomyces</taxon>
    </lineage>
</organism>
<dbReference type="EMBL" id="JBHSJO010000001">
    <property type="protein sequence ID" value="MFC5018173.1"/>
    <property type="molecule type" value="Genomic_DNA"/>
</dbReference>
<proteinExistence type="predicted"/>
<keyword evidence="2" id="KW-1185">Reference proteome</keyword>
<accession>A0ABV9X033</accession>
<evidence type="ECO:0000313" key="1">
    <source>
        <dbReference type="EMBL" id="MFC5018173.1"/>
    </source>
</evidence>
<dbReference type="Proteomes" id="UP001595855">
    <property type="component" value="Unassembled WGS sequence"/>
</dbReference>
<comment type="caution">
    <text evidence="1">The sequence shown here is derived from an EMBL/GenBank/DDBJ whole genome shotgun (WGS) entry which is preliminary data.</text>
</comment>
<name>A0ABV9X033_9ACTN</name>
<reference evidence="2" key="1">
    <citation type="journal article" date="2019" name="Int. J. Syst. Evol. Microbiol.">
        <title>The Global Catalogue of Microorganisms (GCM) 10K type strain sequencing project: providing services to taxonomists for standard genome sequencing and annotation.</title>
        <authorList>
            <consortium name="The Broad Institute Genomics Platform"/>
            <consortium name="The Broad Institute Genome Sequencing Center for Infectious Disease"/>
            <person name="Wu L."/>
            <person name="Ma J."/>
        </authorList>
    </citation>
    <scope>NUCLEOTIDE SEQUENCE [LARGE SCALE GENOMIC DNA]</scope>
    <source>
        <strain evidence="2">CGMCC 4.1542</strain>
    </source>
</reference>
<evidence type="ECO:0000313" key="2">
    <source>
        <dbReference type="Proteomes" id="UP001595855"/>
    </source>
</evidence>